<dbReference type="InterPro" id="IPR036047">
    <property type="entry name" value="F-box-like_dom_sf"/>
</dbReference>
<reference evidence="1 2" key="1">
    <citation type="journal article" date="2016" name="Mol. Biol. Evol.">
        <title>Comparative Genomics of Early-Diverging Mushroom-Forming Fungi Provides Insights into the Origins of Lignocellulose Decay Capabilities.</title>
        <authorList>
            <person name="Nagy L.G."/>
            <person name="Riley R."/>
            <person name="Tritt A."/>
            <person name="Adam C."/>
            <person name="Daum C."/>
            <person name="Floudas D."/>
            <person name="Sun H."/>
            <person name="Yadav J.S."/>
            <person name="Pangilinan J."/>
            <person name="Larsson K.H."/>
            <person name="Matsuura K."/>
            <person name="Barry K."/>
            <person name="Labutti K."/>
            <person name="Kuo R."/>
            <person name="Ohm R.A."/>
            <person name="Bhattacharya S.S."/>
            <person name="Shirouzu T."/>
            <person name="Yoshinaga Y."/>
            <person name="Martin F.M."/>
            <person name="Grigoriev I.V."/>
            <person name="Hibbett D.S."/>
        </authorList>
    </citation>
    <scope>NUCLEOTIDE SEQUENCE [LARGE SCALE GENOMIC DNA]</scope>
    <source>
        <strain evidence="1 2">HHB12029</strain>
    </source>
</reference>
<gene>
    <name evidence="1" type="ORF">EXIGLDRAFT_764245</name>
</gene>
<dbReference type="Proteomes" id="UP000077266">
    <property type="component" value="Unassembled WGS sequence"/>
</dbReference>
<dbReference type="InParanoid" id="A0A165LA86"/>
<dbReference type="OrthoDB" id="3221235at2759"/>
<dbReference type="EMBL" id="KV425928">
    <property type="protein sequence ID" value="KZV97586.1"/>
    <property type="molecule type" value="Genomic_DNA"/>
</dbReference>
<dbReference type="AlphaFoldDB" id="A0A165LA86"/>
<dbReference type="SUPFAM" id="SSF81383">
    <property type="entry name" value="F-box domain"/>
    <property type="match status" value="1"/>
</dbReference>
<evidence type="ECO:0000313" key="2">
    <source>
        <dbReference type="Proteomes" id="UP000077266"/>
    </source>
</evidence>
<name>A0A165LA86_EXIGL</name>
<accession>A0A165LA86</accession>
<sequence>MTKQALLCPATMTSIFAPDTHLIGDADTPSLPAMDAVEQSIARVLETAVHELQPTALGADADGRRTEPDDILALRMGERNATSSFQGRLPDELWSAIWEDGALTLSDCIRISHVCYSWRYLALLSPCLWRDVSFTTRRETTPKCSCQPCLDVETSLVDLQFTRLETLLPCSRELPLDLCVMCPYNDQAISTDFIARLAHALRPHSHRLARIEARFDDKQKLCSFIGLLEDLPALRYLSVNTAHDTSVTFDEREFAPVSRQRMPALERLSLTHPAFDYALESPEPMVSVTTVTYAFEFEYELVSLFRSFPRLESVTLTPSDCNFFAWGQDPTLTAELRKLAERVEDATFLDIASSENWHRVLFELLHRREMEAFTVRFTNTPPLMDSLALLADLNNSDDVELEVIYIGVREVSITAWVPIRHPRK</sequence>
<keyword evidence="2" id="KW-1185">Reference proteome</keyword>
<organism evidence="1 2">
    <name type="scientific">Exidia glandulosa HHB12029</name>
    <dbReference type="NCBI Taxonomy" id="1314781"/>
    <lineage>
        <taxon>Eukaryota</taxon>
        <taxon>Fungi</taxon>
        <taxon>Dikarya</taxon>
        <taxon>Basidiomycota</taxon>
        <taxon>Agaricomycotina</taxon>
        <taxon>Agaricomycetes</taxon>
        <taxon>Auriculariales</taxon>
        <taxon>Exidiaceae</taxon>
        <taxon>Exidia</taxon>
    </lineage>
</organism>
<evidence type="ECO:0000313" key="1">
    <source>
        <dbReference type="EMBL" id="KZV97586.1"/>
    </source>
</evidence>
<dbReference type="Gene3D" id="1.20.1280.50">
    <property type="match status" value="1"/>
</dbReference>
<protein>
    <submittedName>
        <fullName evidence="1">Uncharacterized protein</fullName>
    </submittedName>
</protein>
<proteinExistence type="predicted"/>